<dbReference type="PANTHER" id="PTHR46797:SF1">
    <property type="entry name" value="METHYLPHOSPHONATE SYNTHASE"/>
    <property type="match status" value="1"/>
</dbReference>
<proteinExistence type="predicted"/>
<gene>
    <name evidence="3" type="ORF">GWI72_14105</name>
</gene>
<feature type="domain" description="HTH cro/C1-type" evidence="2">
    <location>
        <begin position="8"/>
        <end position="62"/>
    </location>
</feature>
<dbReference type="InterPro" id="IPR050807">
    <property type="entry name" value="TransReg_Diox_bact_type"/>
</dbReference>
<dbReference type="GO" id="GO:0003677">
    <property type="term" value="F:DNA binding"/>
    <property type="evidence" value="ECO:0007669"/>
    <property type="project" value="UniProtKB-KW"/>
</dbReference>
<evidence type="ECO:0000256" key="1">
    <source>
        <dbReference type="ARBA" id="ARBA00023125"/>
    </source>
</evidence>
<dbReference type="InterPro" id="IPR010982">
    <property type="entry name" value="Lambda_DNA-bd_dom_sf"/>
</dbReference>
<dbReference type="SUPFAM" id="SSF51182">
    <property type="entry name" value="RmlC-like cupins"/>
    <property type="match status" value="1"/>
</dbReference>
<dbReference type="Gene3D" id="1.10.260.40">
    <property type="entry name" value="lambda repressor-like DNA-binding domains"/>
    <property type="match status" value="1"/>
</dbReference>
<dbReference type="AlphaFoldDB" id="A0A7X5F438"/>
<dbReference type="PANTHER" id="PTHR46797">
    <property type="entry name" value="HTH-TYPE TRANSCRIPTIONAL REGULATOR"/>
    <property type="match status" value="1"/>
</dbReference>
<accession>A0A7X5F438</accession>
<dbReference type="Gene3D" id="2.60.120.10">
    <property type="entry name" value="Jelly Rolls"/>
    <property type="match status" value="1"/>
</dbReference>
<sequence>MSWISCALRQEREKAGLSLSELARRASLSKSTLSQIEAGTGNPSVETLWTLAVALGVPFSRLVDRPRRSPVRLVRAGEGLGTRSELADYTGTLLSAGAQGVRRDLYRLDIQPGRARRSPAHIPGTVEHVIVATGRALVGPLDAPEELRPGDYYSYPGDVPHSYEALEPDTVVVLMMEHA</sequence>
<dbReference type="Pfam" id="PF07883">
    <property type="entry name" value="Cupin_2"/>
    <property type="match status" value="1"/>
</dbReference>
<dbReference type="GO" id="GO:0003700">
    <property type="term" value="F:DNA-binding transcription factor activity"/>
    <property type="evidence" value="ECO:0007669"/>
    <property type="project" value="TreeGrafter"/>
</dbReference>
<name>A0A7X5F438_9HYPH</name>
<protein>
    <submittedName>
        <fullName evidence="3">Helix-turn-helix domain-containing protein</fullName>
    </submittedName>
</protein>
<dbReference type="CDD" id="cd02209">
    <property type="entry name" value="cupin_XRE_C"/>
    <property type="match status" value="1"/>
</dbReference>
<dbReference type="InterPro" id="IPR001387">
    <property type="entry name" value="Cro/C1-type_HTH"/>
</dbReference>
<evidence type="ECO:0000259" key="2">
    <source>
        <dbReference type="PROSITE" id="PS50943"/>
    </source>
</evidence>
<keyword evidence="4" id="KW-1185">Reference proteome</keyword>
<dbReference type="InterPro" id="IPR014710">
    <property type="entry name" value="RmlC-like_jellyroll"/>
</dbReference>
<dbReference type="InterPro" id="IPR013096">
    <property type="entry name" value="Cupin_2"/>
</dbReference>
<keyword evidence="1" id="KW-0238">DNA-binding</keyword>
<dbReference type="Pfam" id="PF01381">
    <property type="entry name" value="HTH_3"/>
    <property type="match status" value="1"/>
</dbReference>
<dbReference type="SMART" id="SM00530">
    <property type="entry name" value="HTH_XRE"/>
    <property type="match status" value="1"/>
</dbReference>
<dbReference type="GO" id="GO:0005829">
    <property type="term" value="C:cytosol"/>
    <property type="evidence" value="ECO:0007669"/>
    <property type="project" value="TreeGrafter"/>
</dbReference>
<dbReference type="EMBL" id="JAABLQ010000001">
    <property type="protein sequence ID" value="NBN79406.1"/>
    <property type="molecule type" value="Genomic_DNA"/>
</dbReference>
<evidence type="ECO:0000313" key="4">
    <source>
        <dbReference type="Proteomes" id="UP000586722"/>
    </source>
</evidence>
<dbReference type="SUPFAM" id="SSF47413">
    <property type="entry name" value="lambda repressor-like DNA-binding domains"/>
    <property type="match status" value="1"/>
</dbReference>
<organism evidence="3 4">
    <name type="scientific">Pannonibacter tanglangensis</name>
    <dbReference type="NCBI Taxonomy" id="2750084"/>
    <lineage>
        <taxon>Bacteria</taxon>
        <taxon>Pseudomonadati</taxon>
        <taxon>Pseudomonadota</taxon>
        <taxon>Alphaproteobacteria</taxon>
        <taxon>Hyphomicrobiales</taxon>
        <taxon>Stappiaceae</taxon>
        <taxon>Pannonibacter</taxon>
    </lineage>
</organism>
<dbReference type="InterPro" id="IPR011051">
    <property type="entry name" value="RmlC_Cupin_sf"/>
</dbReference>
<evidence type="ECO:0000313" key="3">
    <source>
        <dbReference type="EMBL" id="NBN79406.1"/>
    </source>
</evidence>
<comment type="caution">
    <text evidence="3">The sequence shown here is derived from an EMBL/GenBank/DDBJ whole genome shotgun (WGS) entry which is preliminary data.</text>
</comment>
<reference evidence="4" key="1">
    <citation type="submission" date="2020-01" db="EMBL/GenBank/DDBJ databases">
        <authorList>
            <person name="Fang Y."/>
            <person name="Sun R."/>
            <person name="Nie L."/>
            <person name="He J."/>
            <person name="Hao L."/>
            <person name="Wang L."/>
            <person name="Su S."/>
            <person name="Lv E."/>
            <person name="Zhang Z."/>
            <person name="Xie R."/>
            <person name="Liu H."/>
        </authorList>
    </citation>
    <scope>NUCLEOTIDE SEQUENCE [LARGE SCALE GENOMIC DNA]</scope>
    <source>
        <strain evidence="4">XCT-53</strain>
    </source>
</reference>
<dbReference type="CDD" id="cd00093">
    <property type="entry name" value="HTH_XRE"/>
    <property type="match status" value="1"/>
</dbReference>
<dbReference type="PROSITE" id="PS50943">
    <property type="entry name" value="HTH_CROC1"/>
    <property type="match status" value="1"/>
</dbReference>
<dbReference type="Proteomes" id="UP000586722">
    <property type="component" value="Unassembled WGS sequence"/>
</dbReference>